<dbReference type="EMBL" id="FNKD01000004">
    <property type="protein sequence ID" value="SDR04087.1"/>
    <property type="molecule type" value="Genomic_DNA"/>
</dbReference>
<accession>A0A1H1FT07</accession>
<dbReference type="InterPro" id="IPR036291">
    <property type="entry name" value="NAD(P)-bd_dom_sf"/>
</dbReference>
<organism evidence="3 4">
    <name type="scientific">Virgibacillus salinus</name>
    <dbReference type="NCBI Taxonomy" id="553311"/>
    <lineage>
        <taxon>Bacteria</taxon>
        <taxon>Bacillati</taxon>
        <taxon>Bacillota</taxon>
        <taxon>Bacilli</taxon>
        <taxon>Bacillales</taxon>
        <taxon>Bacillaceae</taxon>
        <taxon>Virgibacillus</taxon>
    </lineage>
</organism>
<dbReference type="InterPro" id="IPR001509">
    <property type="entry name" value="Epimerase_deHydtase"/>
</dbReference>
<gene>
    <name evidence="3" type="ORF">SAMN05216231_3400</name>
</gene>
<reference evidence="3 4" key="1">
    <citation type="submission" date="2016-10" db="EMBL/GenBank/DDBJ databases">
        <authorList>
            <person name="de Groot N.N."/>
        </authorList>
    </citation>
    <scope>NUCLEOTIDE SEQUENCE [LARGE SCALE GENOMIC DNA]</scope>
    <source>
        <strain evidence="3 4">CGMCC 1.10449</strain>
    </source>
</reference>
<dbReference type="Proteomes" id="UP000199444">
    <property type="component" value="Unassembled WGS sequence"/>
</dbReference>
<dbReference type="AlphaFoldDB" id="A0A1H1FT07"/>
<protein>
    <submittedName>
        <fullName evidence="3">Nucleoside-diphosphate-sugar epimerase</fullName>
    </submittedName>
</protein>
<sequence length="309" mass="34906">MKVALVLGATGGMGYSIVRELSARNIKVKAFARTKGKLENMFHTDPNVTIHPGDILNQTELIAAAEKVDVIFNAVNIPYDEWEDKLHLLTNNVLETARQVKSKLAVVDNIYAYGKNTGVKVNESTPKYPHTKKGKLRMEMGELIKESEIPYLIVHFPDFYGPYVENGQINYTLRQMVADKKAGFIGRHNIAREHIYTPDGAKAMVELSMHEAAYGQHWNIPAADVITGEEIIDIAKSITGYSKRVFTITKTLIRFLGVFNKQMREFAEMQYLNEDPVVLDGRKYEENIGSIPKTPFHEGLKESIASYQR</sequence>
<dbReference type="STRING" id="553311.SAMN05216231_3400"/>
<comment type="similarity">
    <text evidence="1">Belongs to the NAD(P)-dependent epimerase/dehydratase family.</text>
</comment>
<dbReference type="Pfam" id="PF01370">
    <property type="entry name" value="Epimerase"/>
    <property type="match status" value="1"/>
</dbReference>
<dbReference type="PANTHER" id="PTHR43000">
    <property type="entry name" value="DTDP-D-GLUCOSE 4,6-DEHYDRATASE-RELATED"/>
    <property type="match status" value="1"/>
</dbReference>
<feature type="domain" description="NAD-dependent epimerase/dehydratase" evidence="2">
    <location>
        <begin position="4"/>
        <end position="220"/>
    </location>
</feature>
<dbReference type="Gene3D" id="3.40.50.720">
    <property type="entry name" value="NAD(P)-binding Rossmann-like Domain"/>
    <property type="match status" value="1"/>
</dbReference>
<proteinExistence type="inferred from homology"/>
<evidence type="ECO:0000259" key="2">
    <source>
        <dbReference type="Pfam" id="PF01370"/>
    </source>
</evidence>
<evidence type="ECO:0000313" key="4">
    <source>
        <dbReference type="Proteomes" id="UP000199444"/>
    </source>
</evidence>
<keyword evidence="4" id="KW-1185">Reference proteome</keyword>
<evidence type="ECO:0000256" key="1">
    <source>
        <dbReference type="ARBA" id="ARBA00007637"/>
    </source>
</evidence>
<evidence type="ECO:0000313" key="3">
    <source>
        <dbReference type="EMBL" id="SDR04087.1"/>
    </source>
</evidence>
<dbReference type="RefSeq" id="WP_092494131.1">
    <property type="nucleotide sequence ID" value="NZ_FNKD01000004.1"/>
</dbReference>
<name>A0A1H1FT07_9BACI</name>
<dbReference type="SUPFAM" id="SSF51735">
    <property type="entry name" value="NAD(P)-binding Rossmann-fold domains"/>
    <property type="match status" value="1"/>
</dbReference>